<dbReference type="FunFam" id="1.10.3730.20:FF:000001">
    <property type="entry name" value="Quaternary ammonium compound resistance transporter SugE"/>
    <property type="match status" value="1"/>
</dbReference>
<organism evidence="10 11">
    <name type="scientific">Janthinobacterium lividum</name>
    <dbReference type="NCBI Taxonomy" id="29581"/>
    <lineage>
        <taxon>Bacteria</taxon>
        <taxon>Pseudomonadati</taxon>
        <taxon>Pseudomonadota</taxon>
        <taxon>Betaproteobacteria</taxon>
        <taxon>Burkholderiales</taxon>
        <taxon>Oxalobacteraceae</taxon>
        <taxon>Janthinobacterium</taxon>
    </lineage>
</organism>
<evidence type="ECO:0000256" key="6">
    <source>
        <dbReference type="ARBA" id="ARBA00023136"/>
    </source>
</evidence>
<evidence type="ECO:0000313" key="11">
    <source>
        <dbReference type="Proteomes" id="UP000662821"/>
    </source>
</evidence>
<dbReference type="InterPro" id="IPR037185">
    <property type="entry name" value="EmrE-like"/>
</dbReference>
<keyword evidence="5 9" id="KW-1133">Transmembrane helix</keyword>
<dbReference type="GO" id="GO:0005886">
    <property type="term" value="C:plasma membrane"/>
    <property type="evidence" value="ECO:0007669"/>
    <property type="project" value="UniProtKB-SubCell"/>
</dbReference>
<evidence type="ECO:0000256" key="8">
    <source>
        <dbReference type="RuleBase" id="RU003942"/>
    </source>
</evidence>
<reference evidence="10 11" key="1">
    <citation type="submission" date="2021-03" db="EMBL/GenBank/DDBJ databases">
        <title>Draft genome sequence of Janthinobacterium sp. strain PLB02 isolated from infected primmorphs (Lubomirskia baicalensis).</title>
        <authorList>
            <person name="Chernogor L.I."/>
            <person name="Belikov S.I."/>
            <person name="Petrushin I.S."/>
        </authorList>
    </citation>
    <scope>NUCLEOTIDE SEQUENCE [LARGE SCALE GENOMIC DNA]</scope>
    <source>
        <strain evidence="10 11">PLB02</strain>
    </source>
</reference>
<accession>A0AAJ4MYF5</accession>
<dbReference type="GO" id="GO:0015220">
    <property type="term" value="F:choline transmembrane transporter activity"/>
    <property type="evidence" value="ECO:0007669"/>
    <property type="project" value="TreeGrafter"/>
</dbReference>
<feature type="transmembrane region" description="Helical" evidence="9">
    <location>
        <begin position="89"/>
        <end position="108"/>
    </location>
</feature>
<dbReference type="PANTHER" id="PTHR30561:SF1">
    <property type="entry name" value="MULTIDRUG TRANSPORTER EMRE"/>
    <property type="match status" value="1"/>
</dbReference>
<dbReference type="Proteomes" id="UP000662821">
    <property type="component" value="Chromosome"/>
</dbReference>
<protein>
    <submittedName>
        <fullName evidence="10">Multidrug efflux SMR transporter</fullName>
    </submittedName>
</protein>
<dbReference type="EMBL" id="CP071520">
    <property type="protein sequence ID" value="QSX99116.1"/>
    <property type="molecule type" value="Genomic_DNA"/>
</dbReference>
<keyword evidence="3" id="KW-1003">Cell membrane</keyword>
<comment type="similarity">
    <text evidence="7 8">Belongs to the drug/metabolite transporter (DMT) superfamily. Small multidrug resistance (SMR) (TC 2.A.7.1) family.</text>
</comment>
<keyword evidence="4 8" id="KW-0812">Transmembrane</keyword>
<gene>
    <name evidence="10" type="ORF">J3P46_09475</name>
</gene>
<dbReference type="InterPro" id="IPR045324">
    <property type="entry name" value="Small_multidrug_res"/>
</dbReference>
<dbReference type="GO" id="GO:0031460">
    <property type="term" value="P:glycine betaine transport"/>
    <property type="evidence" value="ECO:0007669"/>
    <property type="project" value="TreeGrafter"/>
</dbReference>
<evidence type="ECO:0000256" key="1">
    <source>
        <dbReference type="ARBA" id="ARBA00004651"/>
    </source>
</evidence>
<evidence type="ECO:0000256" key="7">
    <source>
        <dbReference type="ARBA" id="ARBA00038032"/>
    </source>
</evidence>
<evidence type="ECO:0000256" key="5">
    <source>
        <dbReference type="ARBA" id="ARBA00022989"/>
    </source>
</evidence>
<sequence>MNPNLLSWVALGGAIACEVAGTAFLNKSEQFSKLAPTLISLGLYGVSFYLLAQALRTLPIGVAYAIWGGLGIVLTAIVSIVVFKQRLDWIAMVGIGFIVAGVIIVNGFSKASGH</sequence>
<feature type="transmembrane region" description="Helical" evidence="9">
    <location>
        <begin position="31"/>
        <end position="52"/>
    </location>
</feature>
<evidence type="ECO:0000256" key="2">
    <source>
        <dbReference type="ARBA" id="ARBA00022448"/>
    </source>
</evidence>
<keyword evidence="6 9" id="KW-0472">Membrane</keyword>
<dbReference type="InterPro" id="IPR000390">
    <property type="entry name" value="Small_drug/metabolite_transptr"/>
</dbReference>
<dbReference type="GO" id="GO:0015297">
    <property type="term" value="F:antiporter activity"/>
    <property type="evidence" value="ECO:0007669"/>
    <property type="project" value="TreeGrafter"/>
</dbReference>
<dbReference type="Pfam" id="PF00893">
    <property type="entry name" value="Multi_Drug_Res"/>
    <property type="match status" value="1"/>
</dbReference>
<evidence type="ECO:0000256" key="9">
    <source>
        <dbReference type="SAM" id="Phobius"/>
    </source>
</evidence>
<dbReference type="PANTHER" id="PTHR30561">
    <property type="entry name" value="SMR FAMILY PROTON-DEPENDENT DRUG EFFLUX TRANSPORTER SUGE"/>
    <property type="match status" value="1"/>
</dbReference>
<dbReference type="AlphaFoldDB" id="A0AAJ4MYF5"/>
<feature type="transmembrane region" description="Helical" evidence="9">
    <location>
        <begin position="64"/>
        <end position="83"/>
    </location>
</feature>
<name>A0AAJ4MYF5_9BURK</name>
<dbReference type="GO" id="GO:0015199">
    <property type="term" value="F:amino-acid betaine transmembrane transporter activity"/>
    <property type="evidence" value="ECO:0007669"/>
    <property type="project" value="TreeGrafter"/>
</dbReference>
<evidence type="ECO:0000256" key="4">
    <source>
        <dbReference type="ARBA" id="ARBA00022692"/>
    </source>
</evidence>
<dbReference type="Gene3D" id="1.10.3730.20">
    <property type="match status" value="1"/>
</dbReference>
<keyword evidence="2" id="KW-0813">Transport</keyword>
<dbReference type="GO" id="GO:1990961">
    <property type="term" value="P:xenobiotic detoxification by transmembrane export across the plasma membrane"/>
    <property type="evidence" value="ECO:0007669"/>
    <property type="project" value="UniProtKB-ARBA"/>
</dbReference>
<evidence type="ECO:0000313" key="10">
    <source>
        <dbReference type="EMBL" id="QSX99116.1"/>
    </source>
</evidence>
<dbReference type="SUPFAM" id="SSF103481">
    <property type="entry name" value="Multidrug resistance efflux transporter EmrE"/>
    <property type="match status" value="1"/>
</dbReference>
<proteinExistence type="inferred from homology"/>
<comment type="subcellular location">
    <subcellularLocation>
        <location evidence="1 8">Cell membrane</location>
        <topology evidence="1 8">Multi-pass membrane protein</topology>
    </subcellularLocation>
</comment>
<evidence type="ECO:0000256" key="3">
    <source>
        <dbReference type="ARBA" id="ARBA00022475"/>
    </source>
</evidence>